<feature type="chain" id="PRO_5044569655" description="D-alanyl-D-alanine carboxypeptidase" evidence="2">
    <location>
        <begin position="33"/>
        <end position="275"/>
    </location>
</feature>
<dbReference type="RefSeq" id="WP_057962159.1">
    <property type="nucleotide sequence ID" value="NZ_BAAAXO010000057.1"/>
</dbReference>
<dbReference type="EMBL" id="PUFL01000049">
    <property type="protein sequence ID" value="TDG91879.1"/>
    <property type="molecule type" value="Genomic_DNA"/>
</dbReference>
<evidence type="ECO:0000256" key="2">
    <source>
        <dbReference type="SAM" id="SignalP"/>
    </source>
</evidence>
<feature type="signal peptide" evidence="2">
    <location>
        <begin position="1"/>
        <end position="32"/>
    </location>
</feature>
<dbReference type="AlphaFoldDB" id="A0A224VIK9"/>
<dbReference type="Proteomes" id="UP000214739">
    <property type="component" value="Unassembled WGS sequence"/>
</dbReference>
<protein>
    <recommendedName>
        <fullName evidence="7">D-alanyl-D-alanine carboxypeptidase</fullName>
    </recommendedName>
</protein>
<feature type="compositionally biased region" description="Low complexity" evidence="1">
    <location>
        <begin position="122"/>
        <end position="143"/>
    </location>
</feature>
<proteinExistence type="predicted"/>
<dbReference type="Proteomes" id="UP000294668">
    <property type="component" value="Unassembled WGS sequence"/>
</dbReference>
<evidence type="ECO:0000313" key="6">
    <source>
        <dbReference type="Proteomes" id="UP000294668"/>
    </source>
</evidence>
<feature type="region of interest" description="Disordered" evidence="1">
    <location>
        <begin position="122"/>
        <end position="144"/>
    </location>
</feature>
<keyword evidence="2" id="KW-0732">Signal</keyword>
<accession>A0A224VIK9</accession>
<organism evidence="3 5">
    <name type="scientific">Lentilactobacillus parakefiri</name>
    <dbReference type="NCBI Taxonomy" id="152332"/>
    <lineage>
        <taxon>Bacteria</taxon>
        <taxon>Bacillati</taxon>
        <taxon>Bacillota</taxon>
        <taxon>Bacilli</taxon>
        <taxon>Lactobacillales</taxon>
        <taxon>Lactobacillaceae</taxon>
        <taxon>Lentilactobacillus</taxon>
    </lineage>
</organism>
<evidence type="ECO:0000313" key="5">
    <source>
        <dbReference type="Proteomes" id="UP000214739"/>
    </source>
</evidence>
<evidence type="ECO:0000313" key="4">
    <source>
        <dbReference type="EMBL" id="TDG91879.1"/>
    </source>
</evidence>
<keyword evidence="6" id="KW-1185">Reference proteome</keyword>
<reference evidence="4 6" key="2">
    <citation type="journal article" date="2019" name="Appl. Microbiol. Biotechnol.">
        <title>Uncovering carbohydrate metabolism through a genotype-phenotype association study of 56 lactic acid bacteria genomes.</title>
        <authorList>
            <person name="Buron-Moles G."/>
            <person name="Chailyan A."/>
            <person name="Dolejs I."/>
            <person name="Forster J."/>
            <person name="Miks M.H."/>
        </authorList>
    </citation>
    <scope>NUCLEOTIDE SEQUENCE [LARGE SCALE GENOMIC DNA]</scope>
    <source>
        <strain evidence="4 6">DSM 10551</strain>
    </source>
</reference>
<sequence>MKSKLIYSAILAMTLGTVSGISVSFTSPNALAKTKLARVISYKKLSKTSYNVNKGYLYTNPRLNKKAHRAANYLSWTFYATESAKVKKANGKEATYYYLKSGNNKVKGWIWKGNLSKVVVSTNNNTNNNTSNSGSSGTTQSTNDYAQQKSDISNMLSIVRTMYSQDQDDVLADFENITPKAAYDSGGNDLSEVISDMGEAVNLQSNSNGIRMDAQAIQNAYQLFANRFPSLTSIKLAALSSRLSDTLSGKSSDDVSDAAYNLADELSDAVLNLQS</sequence>
<reference evidence="4" key="3">
    <citation type="submission" date="2019-02" db="EMBL/GenBank/DDBJ databases">
        <authorList>
            <person name="Buron G."/>
            <person name="Chaylann A."/>
            <person name="Dolejs I."/>
            <person name="Forster J."/>
            <person name="Miks M.H."/>
        </authorList>
    </citation>
    <scope>NUCLEOTIDE SEQUENCE</scope>
    <source>
        <strain evidence="4">DSM 10551</strain>
    </source>
</reference>
<reference evidence="3 5" key="1">
    <citation type="journal article" date="2017" name="Biosci Microbiota Food Health">
        <title>Genomic characterization reconfirms the taxonomic status of Lactobacillus parakefiri.</title>
        <authorList>
            <person name="Tanizawa Y."/>
            <person name="Kobayashi H."/>
            <person name="Kaminuma E."/>
            <person name="Sakamoto M."/>
            <person name="Ohkuma M."/>
            <person name="Nakamura Y."/>
            <person name="Arita M."/>
            <person name="Tohno M."/>
        </authorList>
    </citation>
    <scope>NUCLEOTIDE SEQUENCE [LARGE SCALE GENOMIC DNA]</scope>
    <source>
        <strain evidence="3 5">JCM 8573</strain>
    </source>
</reference>
<gene>
    <name evidence="4" type="ORF">C5L28_002152</name>
    <name evidence="3" type="ORF">LPKJCM_01466</name>
</gene>
<name>A0A224VIK9_9LACO</name>
<dbReference type="OrthoDB" id="2325304at2"/>
<evidence type="ECO:0000256" key="1">
    <source>
        <dbReference type="SAM" id="MobiDB-lite"/>
    </source>
</evidence>
<dbReference type="EMBL" id="BDGB01000067">
    <property type="protein sequence ID" value="GAW72352.1"/>
    <property type="molecule type" value="Genomic_DNA"/>
</dbReference>
<comment type="caution">
    <text evidence="3">The sequence shown here is derived from an EMBL/GenBank/DDBJ whole genome shotgun (WGS) entry which is preliminary data.</text>
</comment>
<evidence type="ECO:0000313" key="3">
    <source>
        <dbReference type="EMBL" id="GAW72352.1"/>
    </source>
</evidence>
<evidence type="ECO:0008006" key="7">
    <source>
        <dbReference type="Google" id="ProtNLM"/>
    </source>
</evidence>